<sequence>MEFITPEQDRWHTVADDQPVTPAAGTLLSWAQWREARATWPADLKAGVVFPNDADIEELADDLPRLDLVVLQFPKWTDGRAYSQARLLRTRFRFQGQVRAVGDVVVDMVPLLARTGVDAVVLRAGQSVEIARSTLGFFPSYYQGDVHQHQPLFKREASAGAAEVTQ</sequence>
<dbReference type="Proteomes" id="UP000035352">
    <property type="component" value="Chromosome"/>
</dbReference>
<accession>A0A0G3BH82</accession>
<organism evidence="1 2">
    <name type="scientific">Caldimonas brevitalea</name>
    <dbReference type="NCBI Taxonomy" id="413882"/>
    <lineage>
        <taxon>Bacteria</taxon>
        <taxon>Pseudomonadati</taxon>
        <taxon>Pseudomonadota</taxon>
        <taxon>Betaproteobacteria</taxon>
        <taxon>Burkholderiales</taxon>
        <taxon>Sphaerotilaceae</taxon>
        <taxon>Caldimonas</taxon>
    </lineage>
</organism>
<dbReference type="AlphaFoldDB" id="A0A0G3BH82"/>
<dbReference type="KEGG" id="pbh:AAW51_2031"/>
<dbReference type="EMBL" id="CP011371">
    <property type="protein sequence ID" value="AKJ28722.1"/>
    <property type="molecule type" value="Genomic_DNA"/>
</dbReference>
<gene>
    <name evidence="1" type="ORF">AAW51_2031</name>
</gene>
<protein>
    <submittedName>
        <fullName evidence="1">Oxidoreductase probably involved in sulfite reduction</fullName>
    </submittedName>
</protein>
<dbReference type="OrthoDB" id="9800421at2"/>
<dbReference type="PATRIC" id="fig|413882.6.peg.2135"/>
<dbReference type="STRING" id="413882.AAW51_2031"/>
<name>A0A0G3BH82_9BURK</name>
<evidence type="ECO:0000313" key="1">
    <source>
        <dbReference type="EMBL" id="AKJ28722.1"/>
    </source>
</evidence>
<dbReference type="RefSeq" id="WP_053013461.1">
    <property type="nucleotide sequence ID" value="NZ_CP011371.1"/>
</dbReference>
<evidence type="ECO:0000313" key="2">
    <source>
        <dbReference type="Proteomes" id="UP000035352"/>
    </source>
</evidence>
<proteinExistence type="predicted"/>
<dbReference type="PIRSF" id="PIRSF030820">
    <property type="entry name" value="UCP030820"/>
    <property type="match status" value="1"/>
</dbReference>
<dbReference type="InterPro" id="IPR008318">
    <property type="entry name" value="UCP030820"/>
</dbReference>
<reference evidence="1 2" key="1">
    <citation type="submission" date="2015-05" db="EMBL/GenBank/DDBJ databases">
        <authorList>
            <person name="Tang B."/>
            <person name="Yu Y."/>
        </authorList>
    </citation>
    <scope>NUCLEOTIDE SEQUENCE [LARGE SCALE GENOMIC DNA]</scope>
    <source>
        <strain evidence="1 2">DSM 7029</strain>
    </source>
</reference>
<dbReference type="Pfam" id="PF06073">
    <property type="entry name" value="DUF934"/>
    <property type="match status" value="1"/>
</dbReference>
<keyword evidence="2" id="KW-1185">Reference proteome</keyword>